<dbReference type="InterPro" id="IPR009339">
    <property type="entry name" value="DUF998"/>
</dbReference>
<proteinExistence type="predicted"/>
<evidence type="ECO:0008006" key="4">
    <source>
        <dbReference type="Google" id="ProtNLM"/>
    </source>
</evidence>
<feature type="transmembrane region" description="Helical" evidence="1">
    <location>
        <begin position="69"/>
        <end position="90"/>
    </location>
</feature>
<name>A0A7M4DPW9_9MICO</name>
<evidence type="ECO:0000256" key="1">
    <source>
        <dbReference type="SAM" id="Phobius"/>
    </source>
</evidence>
<feature type="transmembrane region" description="Helical" evidence="1">
    <location>
        <begin position="173"/>
        <end position="190"/>
    </location>
</feature>
<feature type="transmembrane region" description="Helical" evidence="1">
    <location>
        <begin position="102"/>
        <end position="121"/>
    </location>
</feature>
<sequence length="222" mass="23065">MSTNTAAPARSGRDGRPRAAVHVSTHALTTTAALAGPFFFASSALQALARDGFDIRVHPLSQLATGDLGWIQLATFVLTGLAAGGLAVAHRRLVTTGAGSRIIPVFLAVFAGAFVAAGLFPMDPQNAFPIGAPDGPVTMSWHSIVHSTAAAVSFTALAGACIAALVRSIRHRRSLASIGHGLVALTLLLPADPTWWTVQLVITSMIAFTWVSLTALRLRKGV</sequence>
<protein>
    <recommendedName>
        <fullName evidence="4">DUF998 domain-containing protein</fullName>
    </recommendedName>
</protein>
<evidence type="ECO:0000313" key="3">
    <source>
        <dbReference type="Proteomes" id="UP000419743"/>
    </source>
</evidence>
<evidence type="ECO:0000313" key="2">
    <source>
        <dbReference type="EMBL" id="VZO39513.1"/>
    </source>
</evidence>
<feature type="transmembrane region" description="Helical" evidence="1">
    <location>
        <begin position="141"/>
        <end position="166"/>
    </location>
</feature>
<dbReference type="EMBL" id="CACRYJ010000059">
    <property type="protein sequence ID" value="VZO39513.1"/>
    <property type="molecule type" value="Genomic_DNA"/>
</dbReference>
<keyword evidence="3" id="KW-1185">Reference proteome</keyword>
<comment type="caution">
    <text evidence="2">The sequence shown here is derived from an EMBL/GenBank/DDBJ whole genome shotgun (WGS) entry which is preliminary data.</text>
</comment>
<dbReference type="Pfam" id="PF06197">
    <property type="entry name" value="DUF998"/>
    <property type="match status" value="1"/>
</dbReference>
<keyword evidence="1" id="KW-0812">Transmembrane</keyword>
<dbReference type="AlphaFoldDB" id="A0A7M4DPW9"/>
<gene>
    <name evidence="2" type="ORF">HALOF300_04205</name>
</gene>
<organism evidence="2 3">
    <name type="scientific">Occultella aeris</name>
    <dbReference type="NCBI Taxonomy" id="2761496"/>
    <lineage>
        <taxon>Bacteria</taxon>
        <taxon>Bacillati</taxon>
        <taxon>Actinomycetota</taxon>
        <taxon>Actinomycetes</taxon>
        <taxon>Micrococcales</taxon>
        <taxon>Ruaniaceae</taxon>
        <taxon>Occultella</taxon>
    </lineage>
</organism>
<keyword evidence="1" id="KW-1133">Transmembrane helix</keyword>
<feature type="transmembrane region" description="Helical" evidence="1">
    <location>
        <begin position="20"/>
        <end position="49"/>
    </location>
</feature>
<dbReference type="Proteomes" id="UP000419743">
    <property type="component" value="Unassembled WGS sequence"/>
</dbReference>
<dbReference type="RefSeq" id="WP_156742815.1">
    <property type="nucleotide sequence ID" value="NZ_CACRYJ010000059.1"/>
</dbReference>
<keyword evidence="1" id="KW-0472">Membrane</keyword>
<accession>A0A7M4DPW9</accession>
<feature type="transmembrane region" description="Helical" evidence="1">
    <location>
        <begin position="196"/>
        <end position="216"/>
    </location>
</feature>
<reference evidence="2 3" key="1">
    <citation type="submission" date="2019-11" db="EMBL/GenBank/DDBJ databases">
        <authorList>
            <person name="Criscuolo A."/>
        </authorList>
    </citation>
    <scope>NUCLEOTIDE SEQUENCE [LARGE SCALE GENOMIC DNA]</scope>
    <source>
        <strain evidence="2">CIP111667</strain>
    </source>
</reference>